<dbReference type="Gene3D" id="1.10.10.60">
    <property type="entry name" value="Homeodomain-like"/>
    <property type="match status" value="2"/>
</dbReference>
<dbReference type="GO" id="GO:0005634">
    <property type="term" value="C:nucleus"/>
    <property type="evidence" value="ECO:0007669"/>
    <property type="project" value="TreeGrafter"/>
</dbReference>
<dbReference type="SUPFAM" id="SSF46689">
    <property type="entry name" value="Homeodomain-like"/>
    <property type="match status" value="1"/>
</dbReference>
<dbReference type="SMART" id="SM00717">
    <property type="entry name" value="SANT"/>
    <property type="match status" value="2"/>
</dbReference>
<evidence type="ECO:0000259" key="3">
    <source>
        <dbReference type="PROSITE" id="PS51294"/>
    </source>
</evidence>
<dbReference type="InterPro" id="IPR017930">
    <property type="entry name" value="Myb_dom"/>
</dbReference>
<dbReference type="CDD" id="cd00167">
    <property type="entry name" value="SANT"/>
    <property type="match status" value="2"/>
</dbReference>
<name>A0A7S0ZLM4_9RHOD</name>
<feature type="domain" description="Myb-like" evidence="2">
    <location>
        <begin position="94"/>
        <end position="145"/>
    </location>
</feature>
<proteinExistence type="predicted"/>
<dbReference type="GO" id="GO:0000981">
    <property type="term" value="F:DNA-binding transcription factor activity, RNA polymerase II-specific"/>
    <property type="evidence" value="ECO:0007669"/>
    <property type="project" value="TreeGrafter"/>
</dbReference>
<protein>
    <submittedName>
        <fullName evidence="4">Uncharacterized protein</fullName>
    </submittedName>
</protein>
<feature type="domain" description="Myb-like" evidence="2">
    <location>
        <begin position="146"/>
        <end position="196"/>
    </location>
</feature>
<accession>A0A7S0ZLM4</accession>
<dbReference type="GO" id="GO:0000978">
    <property type="term" value="F:RNA polymerase II cis-regulatory region sequence-specific DNA binding"/>
    <property type="evidence" value="ECO:0007669"/>
    <property type="project" value="TreeGrafter"/>
</dbReference>
<feature type="region of interest" description="Disordered" evidence="1">
    <location>
        <begin position="1"/>
        <end position="21"/>
    </location>
</feature>
<evidence type="ECO:0000259" key="2">
    <source>
        <dbReference type="PROSITE" id="PS50090"/>
    </source>
</evidence>
<feature type="domain" description="HTH myb-type" evidence="3">
    <location>
        <begin position="94"/>
        <end position="149"/>
    </location>
</feature>
<dbReference type="InterPro" id="IPR050560">
    <property type="entry name" value="MYB_TF"/>
</dbReference>
<sequence>MDQLHPLVYNEKNRDRGRANDGICERSNTIPSSQEYQSLRKMENQRLSCTAARVQPERDFRMRIEFLLNPGSIKSGQISVLHQTEELSGAKAVKVHQQKQLWTKEDDAKLEEIVAKNGARAWEKLAQYFPGRSAGQLRSHWKYGLELKESKRPYTKEEDAFILTECARIGTSWTRIARKMYQRSDLGVKNRYKHLTRRFRRIQYASAPSRPQSGASKSISSLRV</sequence>
<organism evidence="4">
    <name type="scientific">Timspurckia oligopyrenoides</name>
    <dbReference type="NCBI Taxonomy" id="708627"/>
    <lineage>
        <taxon>Eukaryota</taxon>
        <taxon>Rhodophyta</taxon>
        <taxon>Bangiophyceae</taxon>
        <taxon>Porphyridiales</taxon>
        <taxon>Porphyridiaceae</taxon>
        <taxon>Timspurckia</taxon>
    </lineage>
</organism>
<dbReference type="InterPro" id="IPR009057">
    <property type="entry name" value="Homeodomain-like_sf"/>
</dbReference>
<evidence type="ECO:0000313" key="4">
    <source>
        <dbReference type="EMBL" id="CAD8825630.1"/>
    </source>
</evidence>
<dbReference type="Pfam" id="PF00249">
    <property type="entry name" value="Myb_DNA-binding"/>
    <property type="match status" value="2"/>
</dbReference>
<reference evidence="4" key="1">
    <citation type="submission" date="2021-01" db="EMBL/GenBank/DDBJ databases">
        <authorList>
            <person name="Corre E."/>
            <person name="Pelletier E."/>
            <person name="Niang G."/>
            <person name="Scheremetjew M."/>
            <person name="Finn R."/>
            <person name="Kale V."/>
            <person name="Holt S."/>
            <person name="Cochrane G."/>
            <person name="Meng A."/>
            <person name="Brown T."/>
            <person name="Cohen L."/>
        </authorList>
    </citation>
    <scope>NUCLEOTIDE SEQUENCE</scope>
    <source>
        <strain evidence="4">CCMP3278</strain>
    </source>
</reference>
<dbReference type="PROSITE" id="PS50090">
    <property type="entry name" value="MYB_LIKE"/>
    <property type="match status" value="2"/>
</dbReference>
<gene>
    <name evidence="4" type="ORF">TOLI1172_LOCUS10030</name>
</gene>
<dbReference type="AlphaFoldDB" id="A0A7S0ZLM4"/>
<dbReference type="InterPro" id="IPR001005">
    <property type="entry name" value="SANT/Myb"/>
</dbReference>
<dbReference type="PROSITE" id="PS51294">
    <property type="entry name" value="HTH_MYB"/>
    <property type="match status" value="1"/>
</dbReference>
<dbReference type="EMBL" id="HBFP01013868">
    <property type="protein sequence ID" value="CAD8825630.1"/>
    <property type="molecule type" value="Transcribed_RNA"/>
</dbReference>
<evidence type="ECO:0000256" key="1">
    <source>
        <dbReference type="SAM" id="MobiDB-lite"/>
    </source>
</evidence>
<dbReference type="PANTHER" id="PTHR45614">
    <property type="entry name" value="MYB PROTEIN-RELATED"/>
    <property type="match status" value="1"/>
</dbReference>